<keyword evidence="3 10" id="KW-0812">Transmembrane</keyword>
<dbReference type="InterPro" id="IPR027417">
    <property type="entry name" value="P-loop_NTPase"/>
</dbReference>
<evidence type="ECO:0000256" key="2">
    <source>
        <dbReference type="ARBA" id="ARBA00005417"/>
    </source>
</evidence>
<evidence type="ECO:0000313" key="13">
    <source>
        <dbReference type="EMBL" id="AEI06260.1"/>
    </source>
</evidence>
<evidence type="ECO:0000256" key="5">
    <source>
        <dbReference type="ARBA" id="ARBA00022840"/>
    </source>
</evidence>
<dbReference type="Gene3D" id="3.40.50.300">
    <property type="entry name" value="P-loop containing nucleotide triphosphate hydrolases"/>
    <property type="match status" value="1"/>
</dbReference>
<evidence type="ECO:0000256" key="8">
    <source>
        <dbReference type="ARBA" id="ARBA00024722"/>
    </source>
</evidence>
<dbReference type="GO" id="GO:0016887">
    <property type="term" value="F:ATP hydrolysis activity"/>
    <property type="evidence" value="ECO:0007669"/>
    <property type="project" value="InterPro"/>
</dbReference>
<feature type="transmembrane region" description="Helical" evidence="10">
    <location>
        <begin position="45"/>
        <end position="66"/>
    </location>
</feature>
<evidence type="ECO:0000256" key="1">
    <source>
        <dbReference type="ARBA" id="ARBA00004651"/>
    </source>
</evidence>
<feature type="transmembrane region" description="Helical" evidence="10">
    <location>
        <begin position="198"/>
        <end position="217"/>
    </location>
</feature>
<dbReference type="Pfam" id="PF00005">
    <property type="entry name" value="ABC_tran"/>
    <property type="match status" value="1"/>
</dbReference>
<reference evidence="13 14" key="1">
    <citation type="journal article" date="2011" name="J. Bacteriol.">
        <title>Complete genome sequences of the chemolithoautotrophic Oligotropha carboxidovorans strains OM4 and OM5.</title>
        <authorList>
            <person name="Volland S."/>
            <person name="Rachinger M."/>
            <person name="Strittmatter A."/>
            <person name="Daniel R."/>
            <person name="Gottschalk G."/>
            <person name="Meyer O."/>
        </authorList>
    </citation>
    <scope>NUCLEOTIDE SEQUENCE [LARGE SCALE GENOMIC DNA]</scope>
    <source>
        <strain evidence="14">ATCC 49405 / DSM 1227 / KCTC 32145 / OM5</strain>
    </source>
</reference>
<dbReference type="InterPro" id="IPR003593">
    <property type="entry name" value="AAA+_ATPase"/>
</dbReference>
<keyword evidence="6 10" id="KW-1133">Transmembrane helix</keyword>
<dbReference type="PROSITE" id="PS50893">
    <property type="entry name" value="ABC_TRANSPORTER_2"/>
    <property type="match status" value="1"/>
</dbReference>
<keyword evidence="4" id="KW-0547">Nucleotide-binding</keyword>
<feature type="domain" description="ABC transmembrane type-1" evidence="12">
    <location>
        <begin position="46"/>
        <end position="341"/>
    </location>
</feature>
<dbReference type="SUPFAM" id="SSF52540">
    <property type="entry name" value="P-loop containing nucleoside triphosphate hydrolases"/>
    <property type="match status" value="1"/>
</dbReference>
<dbReference type="InterPro" id="IPR011527">
    <property type="entry name" value="ABC1_TM_dom"/>
</dbReference>
<comment type="similarity">
    <text evidence="2">Belongs to the ABC transporter superfamily.</text>
</comment>
<gene>
    <name evidence="13" type="ordered locus">OCA5_c15440</name>
</gene>
<name>F8BZ64_AFIC5</name>
<evidence type="ECO:0000256" key="3">
    <source>
        <dbReference type="ARBA" id="ARBA00022692"/>
    </source>
</evidence>
<dbReference type="Proteomes" id="UP000007730">
    <property type="component" value="Chromosome"/>
</dbReference>
<feature type="compositionally biased region" description="Basic and acidic residues" evidence="9">
    <location>
        <begin position="644"/>
        <end position="675"/>
    </location>
</feature>
<evidence type="ECO:0000256" key="9">
    <source>
        <dbReference type="SAM" id="MobiDB-lite"/>
    </source>
</evidence>
<comment type="function">
    <text evidence="8">Involved in beta-(1--&gt;2)glucan export. Transmembrane domains (TMD) form a pore in the inner membrane and the ATP-binding domain (NBD) is responsible for energy generation.</text>
</comment>
<dbReference type="SUPFAM" id="SSF90123">
    <property type="entry name" value="ABC transporter transmembrane region"/>
    <property type="match status" value="1"/>
</dbReference>
<feature type="transmembrane region" description="Helical" evidence="10">
    <location>
        <begin position="288"/>
        <end position="309"/>
    </location>
</feature>
<keyword evidence="7 10" id="KW-0472">Membrane</keyword>
<dbReference type="EMBL" id="CP002826">
    <property type="protein sequence ID" value="AEI06260.1"/>
    <property type="molecule type" value="Genomic_DNA"/>
</dbReference>
<comment type="subcellular location">
    <subcellularLocation>
        <location evidence="1">Cell membrane</location>
        <topology evidence="1">Multi-pass membrane protein</topology>
    </subcellularLocation>
</comment>
<feature type="transmembrane region" description="Helical" evidence="10">
    <location>
        <begin position="171"/>
        <end position="192"/>
    </location>
</feature>
<proteinExistence type="inferred from homology"/>
<evidence type="ECO:0000313" key="14">
    <source>
        <dbReference type="Proteomes" id="UP000007730"/>
    </source>
</evidence>
<dbReference type="CDD" id="cd18582">
    <property type="entry name" value="ABC_6TM_ATM1_ABCB7"/>
    <property type="match status" value="1"/>
</dbReference>
<feature type="transmembrane region" description="Helical" evidence="10">
    <location>
        <begin position="86"/>
        <end position="111"/>
    </location>
</feature>
<dbReference type="HOGENOM" id="CLU_000604_84_3_5"/>
<sequence length="675" mass="75861">MTAQNAPTAQSRPARKMTDASMTATLVQLWPYLWPGERHDLKMRVVWSMVLLIIAKALTLIVPFTFKWATDALNGQGTAPIASSDWLVWAIASPVIMTLAYGGTRILMAVFTQLRDGIFAKVAMHAVRKLAYLTFVHMHELSLRFHLQRKTGGLTRVLERGRTGIETMVRLAVQQLAPTVVELGLMMVVLLYQFDWRYVLVTLGTVLAYMWFTYVATEWRIDIRRRMNESDTEANTKAIDSLLNYETVKYFGAETREAQRYDVSMERYERASVKTYTSLAWLNTGQTVIFTFGITATMVMCALGIRAGTQTVGDFVMINAMMIQLYQPLNFMGFVYREIKQAIIDIEMMFNVLIRNPEVKDRPGAKPLQVSAGTVRFEDVRFRYDPDREILKGISFEVPAGKTVAIVGPSGAGKSTISRLLFRLYDIKEGRITIDGQDIRDVTQTSLRAAIGMVPQDTVLFNDTIRYNIRYGRWDATDPEVEAAAQMAQIDGFIRMSPQGYETEVGERGLKLSGGEKQRVAIARTILKGPPILVLDEATSALDSHTEREIQDELEKVSRNRTTLVIAHRLSTIVDADEIIVLERGHIVERGTHMQLLGADGLYASMWNRQREADEAREKLAKFGNDELADEAAADGPVPADEMPAPHEEKLAEDAPAEHDATRPDDPRPTRDAAE</sequence>
<dbReference type="PROSITE" id="PS00211">
    <property type="entry name" value="ABC_TRANSPORTER_1"/>
    <property type="match status" value="1"/>
</dbReference>
<dbReference type="PANTHER" id="PTHR24221:SF654">
    <property type="entry name" value="ATP-BINDING CASSETTE SUB-FAMILY B MEMBER 6"/>
    <property type="match status" value="1"/>
</dbReference>
<dbReference type="Pfam" id="PF00664">
    <property type="entry name" value="ABC_membrane"/>
    <property type="match status" value="1"/>
</dbReference>
<organism evidence="13 14">
    <name type="scientific">Afipia carboxidovorans (strain ATCC 49405 / DSM 1227 / KCTC 32145 / OM5)</name>
    <name type="common">Oligotropha carboxidovorans</name>
    <dbReference type="NCBI Taxonomy" id="504832"/>
    <lineage>
        <taxon>Bacteria</taxon>
        <taxon>Pseudomonadati</taxon>
        <taxon>Pseudomonadota</taxon>
        <taxon>Alphaproteobacteria</taxon>
        <taxon>Hyphomicrobiales</taxon>
        <taxon>Nitrobacteraceae</taxon>
        <taxon>Afipia</taxon>
    </lineage>
</organism>
<dbReference type="InterPro" id="IPR039421">
    <property type="entry name" value="Type_1_exporter"/>
</dbReference>
<feature type="region of interest" description="Disordered" evidence="9">
    <location>
        <begin position="620"/>
        <end position="675"/>
    </location>
</feature>
<keyword evidence="5 13" id="KW-0067">ATP-binding</keyword>
<evidence type="ECO:0000259" key="11">
    <source>
        <dbReference type="PROSITE" id="PS50893"/>
    </source>
</evidence>
<dbReference type="GO" id="GO:0005524">
    <property type="term" value="F:ATP binding"/>
    <property type="evidence" value="ECO:0007669"/>
    <property type="project" value="UniProtKB-KW"/>
</dbReference>
<evidence type="ECO:0000256" key="10">
    <source>
        <dbReference type="SAM" id="Phobius"/>
    </source>
</evidence>
<evidence type="ECO:0000256" key="7">
    <source>
        <dbReference type="ARBA" id="ARBA00023136"/>
    </source>
</evidence>
<dbReference type="PANTHER" id="PTHR24221">
    <property type="entry name" value="ATP-BINDING CASSETTE SUB-FAMILY B"/>
    <property type="match status" value="1"/>
</dbReference>
<dbReference type="Gene3D" id="1.20.1560.10">
    <property type="entry name" value="ABC transporter type 1, transmembrane domain"/>
    <property type="match status" value="1"/>
</dbReference>
<dbReference type="InterPro" id="IPR003439">
    <property type="entry name" value="ABC_transporter-like_ATP-bd"/>
</dbReference>
<accession>F8BZ64</accession>
<dbReference type="GO" id="GO:0140359">
    <property type="term" value="F:ABC-type transporter activity"/>
    <property type="evidence" value="ECO:0007669"/>
    <property type="project" value="InterPro"/>
</dbReference>
<dbReference type="AlphaFoldDB" id="F8BZ64"/>
<dbReference type="InterPro" id="IPR017871">
    <property type="entry name" value="ABC_transporter-like_CS"/>
</dbReference>
<evidence type="ECO:0000256" key="6">
    <source>
        <dbReference type="ARBA" id="ARBA00022989"/>
    </source>
</evidence>
<protein>
    <submittedName>
        <fullName evidence="13">ABC transporter ATP-binding protein/permease</fullName>
    </submittedName>
</protein>
<dbReference type="FunFam" id="3.40.50.300:FF:003468">
    <property type="entry name" value="ABC transporter"/>
    <property type="match status" value="1"/>
</dbReference>
<dbReference type="PROSITE" id="PS50929">
    <property type="entry name" value="ABC_TM1F"/>
    <property type="match status" value="1"/>
</dbReference>
<evidence type="ECO:0000256" key="4">
    <source>
        <dbReference type="ARBA" id="ARBA00022741"/>
    </source>
</evidence>
<dbReference type="GO" id="GO:0005886">
    <property type="term" value="C:plasma membrane"/>
    <property type="evidence" value="ECO:0007669"/>
    <property type="project" value="UniProtKB-SubCell"/>
</dbReference>
<dbReference type="eggNOG" id="COG5265">
    <property type="taxonomic scope" value="Bacteria"/>
</dbReference>
<feature type="domain" description="ABC transporter" evidence="11">
    <location>
        <begin position="375"/>
        <end position="609"/>
    </location>
</feature>
<dbReference type="SMART" id="SM00382">
    <property type="entry name" value="AAA"/>
    <property type="match status" value="1"/>
</dbReference>
<dbReference type="KEGG" id="ocg:OCA5_c15440"/>
<dbReference type="STRING" id="504832.OCA5_c15440"/>
<keyword evidence="14" id="KW-1185">Reference proteome</keyword>
<dbReference type="OrthoDB" id="9804259at2"/>
<dbReference type="CDD" id="cd03253">
    <property type="entry name" value="ABCC_ATM1_transporter"/>
    <property type="match status" value="1"/>
</dbReference>
<dbReference type="InterPro" id="IPR036640">
    <property type="entry name" value="ABC1_TM_sf"/>
</dbReference>
<evidence type="ECO:0000259" key="12">
    <source>
        <dbReference type="PROSITE" id="PS50929"/>
    </source>
</evidence>